<evidence type="ECO:0000313" key="4">
    <source>
        <dbReference type="Proteomes" id="UP001497392"/>
    </source>
</evidence>
<evidence type="ECO:0000256" key="1">
    <source>
        <dbReference type="ARBA" id="ARBA00006484"/>
    </source>
</evidence>
<dbReference type="PRINTS" id="PR00081">
    <property type="entry name" value="GDHRDH"/>
</dbReference>
<accession>A0ABP1FUF5</accession>
<dbReference type="PANTHER" id="PTHR24320">
    <property type="entry name" value="RETINOL DEHYDROGENASE"/>
    <property type="match status" value="1"/>
</dbReference>
<organism evidence="3 4">
    <name type="scientific">Coccomyxa viridis</name>
    <dbReference type="NCBI Taxonomy" id="1274662"/>
    <lineage>
        <taxon>Eukaryota</taxon>
        <taxon>Viridiplantae</taxon>
        <taxon>Chlorophyta</taxon>
        <taxon>core chlorophytes</taxon>
        <taxon>Trebouxiophyceae</taxon>
        <taxon>Trebouxiophyceae incertae sedis</taxon>
        <taxon>Coccomyxaceae</taxon>
        <taxon>Coccomyxa</taxon>
    </lineage>
</organism>
<dbReference type="Gene3D" id="3.40.50.720">
    <property type="entry name" value="NAD(P)-binding Rossmann-like Domain"/>
    <property type="match status" value="1"/>
</dbReference>
<dbReference type="InterPro" id="IPR002347">
    <property type="entry name" value="SDR_fam"/>
</dbReference>
<name>A0ABP1FUF5_9CHLO</name>
<dbReference type="Pfam" id="PF00106">
    <property type="entry name" value="adh_short"/>
    <property type="match status" value="1"/>
</dbReference>
<comment type="caution">
    <text evidence="3">The sequence shown here is derived from an EMBL/GenBank/DDBJ whole genome shotgun (WGS) entry which is preliminary data.</text>
</comment>
<dbReference type="InterPro" id="IPR036291">
    <property type="entry name" value="NAD(P)-bd_dom_sf"/>
</dbReference>
<keyword evidence="4" id="KW-1185">Reference proteome</keyword>
<dbReference type="SUPFAM" id="SSF51735">
    <property type="entry name" value="NAD(P)-binding Rossmann-fold domains"/>
    <property type="match status" value="1"/>
</dbReference>
<sequence length="350" mass="37836">MRAKRSFGANSIVRAAISTPAIPDIEERLNRYEWDRMNLPDLTGKTALVTGGNSGLGFSICLALAKKNAHVILTARDAQKGQEAADMINGALGNNNVEFMELDVGSFEKIRSFVQKFRAKNQPLHILVNNAGIHVPGGDAPEASGQRTPEGFEVTLGTNYFGHLLLTELLMDKLKESAPARIVNQGSPIEQLSGGVYWDDLKGENKTSSDMQVYGASKLYNIMVAKAWNEKLKDTGIEAFSAHPGITSTKIFDKTDKTKPIGAFVSTINPILGQPEERGASPLLYAAASPDLDGKGGAFIGGPVGALAPITNLDQFKDRETFTDEAKHLSDCMRLYEESLKLIQPGLEGM</sequence>
<comment type="similarity">
    <text evidence="1">Belongs to the short-chain dehydrogenases/reductases (SDR) family.</text>
</comment>
<protein>
    <submittedName>
        <fullName evidence="3">G6055 protein</fullName>
    </submittedName>
</protein>
<evidence type="ECO:0000313" key="3">
    <source>
        <dbReference type="EMBL" id="CAL5223524.1"/>
    </source>
</evidence>
<proteinExistence type="inferred from homology"/>
<dbReference type="PANTHER" id="PTHR24320:SF148">
    <property type="entry name" value="NAD(P)-BINDING ROSSMANN-FOLD SUPERFAMILY PROTEIN"/>
    <property type="match status" value="1"/>
</dbReference>
<reference evidence="3 4" key="1">
    <citation type="submission" date="2024-06" db="EMBL/GenBank/DDBJ databases">
        <authorList>
            <person name="Kraege A."/>
            <person name="Thomma B."/>
        </authorList>
    </citation>
    <scope>NUCLEOTIDE SEQUENCE [LARGE SCALE GENOMIC DNA]</scope>
</reference>
<keyword evidence="2" id="KW-0560">Oxidoreductase</keyword>
<gene>
    <name evidence="3" type="primary">g6055</name>
    <name evidence="3" type="ORF">VP750_LOCUS5183</name>
</gene>
<evidence type="ECO:0000256" key="2">
    <source>
        <dbReference type="ARBA" id="ARBA00023002"/>
    </source>
</evidence>
<dbReference type="Proteomes" id="UP001497392">
    <property type="component" value="Unassembled WGS sequence"/>
</dbReference>
<dbReference type="EMBL" id="CAXHTA020000008">
    <property type="protein sequence ID" value="CAL5223524.1"/>
    <property type="molecule type" value="Genomic_DNA"/>
</dbReference>